<feature type="domain" description="Transglycosylase SLT" evidence="2">
    <location>
        <begin position="284"/>
        <end position="363"/>
    </location>
</feature>
<feature type="compositionally biased region" description="Polar residues" evidence="1">
    <location>
        <begin position="229"/>
        <end position="260"/>
    </location>
</feature>
<dbReference type="RefSeq" id="WP_397066199.1">
    <property type="nucleotide sequence ID" value="NZ_JBIRYL010000017.1"/>
</dbReference>
<feature type="region of interest" description="Disordered" evidence="1">
    <location>
        <begin position="191"/>
        <end position="263"/>
    </location>
</feature>
<feature type="compositionally biased region" description="Low complexity" evidence="1">
    <location>
        <begin position="196"/>
        <end position="213"/>
    </location>
</feature>
<dbReference type="Pfam" id="PF01464">
    <property type="entry name" value="SLT"/>
    <property type="match status" value="1"/>
</dbReference>
<gene>
    <name evidence="3" type="ORF">ACH49Z_28475</name>
</gene>
<evidence type="ECO:0000259" key="2">
    <source>
        <dbReference type="Pfam" id="PF01464"/>
    </source>
</evidence>
<sequence>MTLTIGNVEQWQTDHLTTAATHATTLAGRLDQLTGTAVTDTRAMNWSGPAGTAANTRMDTERTRTGAVSAALLKLDTALRAEVTNLIEARNKVLLLRDTARDTAQPPLPAFEVADDGTVGAGARIDYLRRAAGDAADSPEMQRTELAQRLVATSHQWHIVNALKTAEDTATRAATRVQQAVTELENAYTTLGEPGTAPAAAPTVTAAAAPPATGDSPRHSSGAPPAGGSPTSSLMGGTSLDSGTGSPALSSGTAPTTMPTGDQAEWIREAIRVLRENGYDIDDSEAATIALIIERESGGNPNAINLWDSNAAAGIPSKGLMQTIDPTFNSYSLPGHGDIWNPVDNIIAGTRYAIERYGSLGNVPGVVGVSNGTGYVGY</sequence>
<dbReference type="Proteomes" id="UP001611494">
    <property type="component" value="Unassembled WGS sequence"/>
</dbReference>
<dbReference type="InterPro" id="IPR023346">
    <property type="entry name" value="Lysozyme-like_dom_sf"/>
</dbReference>
<name>A0ABW7W4S1_9NOCA</name>
<dbReference type="SUPFAM" id="SSF53955">
    <property type="entry name" value="Lysozyme-like"/>
    <property type="match status" value="1"/>
</dbReference>
<proteinExistence type="predicted"/>
<dbReference type="Gene3D" id="1.10.530.10">
    <property type="match status" value="1"/>
</dbReference>
<protein>
    <submittedName>
        <fullName evidence="3">Transglycosylase SLT domain-containing protein</fullName>
    </submittedName>
</protein>
<evidence type="ECO:0000256" key="1">
    <source>
        <dbReference type="SAM" id="MobiDB-lite"/>
    </source>
</evidence>
<keyword evidence="4" id="KW-1185">Reference proteome</keyword>
<evidence type="ECO:0000313" key="3">
    <source>
        <dbReference type="EMBL" id="MFI2233790.1"/>
    </source>
</evidence>
<comment type="caution">
    <text evidence="3">The sequence shown here is derived from an EMBL/GenBank/DDBJ whole genome shotgun (WGS) entry which is preliminary data.</text>
</comment>
<dbReference type="CDD" id="cd13402">
    <property type="entry name" value="LT_TF-like"/>
    <property type="match status" value="1"/>
</dbReference>
<reference evidence="3 4" key="1">
    <citation type="submission" date="2024-10" db="EMBL/GenBank/DDBJ databases">
        <title>The Natural Products Discovery Center: Release of the First 8490 Sequenced Strains for Exploring Actinobacteria Biosynthetic Diversity.</title>
        <authorList>
            <person name="Kalkreuter E."/>
            <person name="Kautsar S.A."/>
            <person name="Yang D."/>
            <person name="Bader C.D."/>
            <person name="Teijaro C.N."/>
            <person name="Fluegel L."/>
            <person name="Davis C.M."/>
            <person name="Simpson J.R."/>
            <person name="Lauterbach L."/>
            <person name="Steele A.D."/>
            <person name="Gui C."/>
            <person name="Meng S."/>
            <person name="Li G."/>
            <person name="Viehrig K."/>
            <person name="Ye F."/>
            <person name="Su P."/>
            <person name="Kiefer A.F."/>
            <person name="Nichols A."/>
            <person name="Cepeda A.J."/>
            <person name="Yan W."/>
            <person name="Fan B."/>
            <person name="Jiang Y."/>
            <person name="Adhikari A."/>
            <person name="Zheng C.-J."/>
            <person name="Schuster L."/>
            <person name="Cowan T.M."/>
            <person name="Smanski M.J."/>
            <person name="Chevrette M.G."/>
            <person name="De Carvalho L.P.S."/>
            <person name="Shen B."/>
        </authorList>
    </citation>
    <scope>NUCLEOTIDE SEQUENCE [LARGE SCALE GENOMIC DNA]</scope>
    <source>
        <strain evidence="3 4">NPDC019377</strain>
    </source>
</reference>
<organism evidence="3 4">
    <name type="scientific">Nocardia testacea</name>
    <dbReference type="NCBI Taxonomy" id="248551"/>
    <lineage>
        <taxon>Bacteria</taxon>
        <taxon>Bacillati</taxon>
        <taxon>Actinomycetota</taxon>
        <taxon>Actinomycetes</taxon>
        <taxon>Mycobacteriales</taxon>
        <taxon>Nocardiaceae</taxon>
        <taxon>Nocardia</taxon>
    </lineage>
</organism>
<evidence type="ECO:0000313" key="4">
    <source>
        <dbReference type="Proteomes" id="UP001611494"/>
    </source>
</evidence>
<accession>A0ABW7W4S1</accession>
<dbReference type="InterPro" id="IPR008258">
    <property type="entry name" value="Transglycosylase_SLT_dom_1"/>
</dbReference>
<dbReference type="EMBL" id="JBIRYL010000017">
    <property type="protein sequence ID" value="MFI2233790.1"/>
    <property type="molecule type" value="Genomic_DNA"/>
</dbReference>